<dbReference type="NCBIfam" id="TIGR00043">
    <property type="entry name" value="rRNA maturation RNase YbeY"/>
    <property type="match status" value="1"/>
</dbReference>
<comment type="cofactor">
    <cofactor evidence="7">
        <name>Zn(2+)</name>
        <dbReference type="ChEBI" id="CHEBI:29105"/>
    </cofactor>
    <text evidence="7">Binds 1 zinc ion.</text>
</comment>
<dbReference type="SUPFAM" id="SSF55486">
    <property type="entry name" value="Metalloproteases ('zincins'), catalytic domain"/>
    <property type="match status" value="1"/>
</dbReference>
<proteinExistence type="inferred from homology"/>
<organism evidence="8 9">
    <name type="scientific">Aureimonas flava</name>
    <dbReference type="NCBI Taxonomy" id="2320271"/>
    <lineage>
        <taxon>Bacteria</taxon>
        <taxon>Pseudomonadati</taxon>
        <taxon>Pseudomonadota</taxon>
        <taxon>Alphaproteobacteria</taxon>
        <taxon>Hyphomicrobiales</taxon>
        <taxon>Aurantimonadaceae</taxon>
        <taxon>Aureimonas</taxon>
    </lineage>
</organism>
<dbReference type="GO" id="GO:0005737">
    <property type="term" value="C:cytoplasm"/>
    <property type="evidence" value="ECO:0007669"/>
    <property type="project" value="UniProtKB-SubCell"/>
</dbReference>
<dbReference type="AlphaFoldDB" id="A0A3A1WJK3"/>
<dbReference type="EMBL" id="QYRN01000005">
    <property type="protein sequence ID" value="RIY00786.1"/>
    <property type="molecule type" value="Genomic_DNA"/>
</dbReference>
<feature type="binding site" evidence="7">
    <location>
        <position position="143"/>
    </location>
    <ligand>
        <name>Zn(2+)</name>
        <dbReference type="ChEBI" id="CHEBI:29105"/>
        <note>catalytic</note>
    </ligand>
</feature>
<dbReference type="GO" id="GO:0006364">
    <property type="term" value="P:rRNA processing"/>
    <property type="evidence" value="ECO:0007669"/>
    <property type="project" value="UniProtKB-UniRule"/>
</dbReference>
<comment type="caution">
    <text evidence="8">The sequence shown here is derived from an EMBL/GenBank/DDBJ whole genome shotgun (WGS) entry which is preliminary data.</text>
</comment>
<sequence length="185" mass="19805">MSEGRSPGAARTGPRILLSVEDDGWAALLSRPAEDMVREAVFAAAGGAGLAPDVETEVSVTLSDDEDVRALNAEWRGKDKPTNILSFPMMPLQPGDRPGPMLGDLILARQTLAREAADEGKAPDDHFRHLLVHGVLHLLGHDHETDRDAEAMEALEIGILAGLGIADPYADAPDAPERHSGRDPW</sequence>
<evidence type="ECO:0000256" key="7">
    <source>
        <dbReference type="HAMAP-Rule" id="MF_00009"/>
    </source>
</evidence>
<keyword evidence="7" id="KW-0690">Ribosome biogenesis</keyword>
<protein>
    <recommendedName>
        <fullName evidence="7">Endoribonuclease YbeY</fullName>
        <ecNumber evidence="7">3.1.-.-</ecNumber>
    </recommendedName>
</protein>
<evidence type="ECO:0000313" key="9">
    <source>
        <dbReference type="Proteomes" id="UP000265750"/>
    </source>
</evidence>
<dbReference type="Proteomes" id="UP000265750">
    <property type="component" value="Unassembled WGS sequence"/>
</dbReference>
<keyword evidence="2 7" id="KW-0540">Nuclease</keyword>
<evidence type="ECO:0000256" key="6">
    <source>
        <dbReference type="ARBA" id="ARBA00022833"/>
    </source>
</evidence>
<dbReference type="InterPro" id="IPR002036">
    <property type="entry name" value="YbeY"/>
</dbReference>
<reference evidence="9" key="1">
    <citation type="submission" date="2018-09" db="EMBL/GenBank/DDBJ databases">
        <authorList>
            <person name="Tuo L."/>
        </authorList>
    </citation>
    <scope>NUCLEOTIDE SEQUENCE [LARGE SCALE GENOMIC DNA]</scope>
    <source>
        <strain evidence="9">M2BS4Y-1</strain>
    </source>
</reference>
<dbReference type="OrthoDB" id="9807740at2"/>
<evidence type="ECO:0000256" key="5">
    <source>
        <dbReference type="ARBA" id="ARBA00022801"/>
    </source>
</evidence>
<comment type="subcellular location">
    <subcellularLocation>
        <location evidence="7">Cytoplasm</location>
    </subcellularLocation>
</comment>
<keyword evidence="5 7" id="KW-0378">Hydrolase</keyword>
<keyword evidence="7" id="KW-0963">Cytoplasm</keyword>
<dbReference type="PANTHER" id="PTHR46986:SF1">
    <property type="entry name" value="ENDORIBONUCLEASE YBEY, CHLOROPLASTIC"/>
    <property type="match status" value="1"/>
</dbReference>
<dbReference type="GO" id="GO:0008270">
    <property type="term" value="F:zinc ion binding"/>
    <property type="evidence" value="ECO:0007669"/>
    <property type="project" value="UniProtKB-UniRule"/>
</dbReference>
<keyword evidence="4 7" id="KW-0255">Endonuclease</keyword>
<dbReference type="Gene3D" id="3.40.390.30">
    <property type="entry name" value="Metalloproteases ('zincins'), catalytic domain"/>
    <property type="match status" value="1"/>
</dbReference>
<dbReference type="InterPro" id="IPR023091">
    <property type="entry name" value="MetalPrtase_cat_dom_sf_prd"/>
</dbReference>
<dbReference type="PROSITE" id="PS01306">
    <property type="entry name" value="UPF0054"/>
    <property type="match status" value="1"/>
</dbReference>
<feature type="binding site" evidence="7">
    <location>
        <position position="137"/>
    </location>
    <ligand>
        <name>Zn(2+)</name>
        <dbReference type="ChEBI" id="CHEBI:29105"/>
        <note>catalytic</note>
    </ligand>
</feature>
<evidence type="ECO:0000313" key="8">
    <source>
        <dbReference type="EMBL" id="RIY00786.1"/>
    </source>
</evidence>
<evidence type="ECO:0000256" key="4">
    <source>
        <dbReference type="ARBA" id="ARBA00022759"/>
    </source>
</evidence>
<feature type="binding site" evidence="7">
    <location>
        <position position="133"/>
    </location>
    <ligand>
        <name>Zn(2+)</name>
        <dbReference type="ChEBI" id="CHEBI:29105"/>
        <note>catalytic</note>
    </ligand>
</feature>
<gene>
    <name evidence="7 8" type="primary">ybeY</name>
    <name evidence="8" type="ORF">D3218_10265</name>
</gene>
<keyword evidence="7" id="KW-0698">rRNA processing</keyword>
<evidence type="ECO:0000256" key="1">
    <source>
        <dbReference type="ARBA" id="ARBA00010875"/>
    </source>
</evidence>
<dbReference type="InterPro" id="IPR020549">
    <property type="entry name" value="YbeY_CS"/>
</dbReference>
<dbReference type="PANTHER" id="PTHR46986">
    <property type="entry name" value="ENDORIBONUCLEASE YBEY, CHLOROPLASTIC"/>
    <property type="match status" value="1"/>
</dbReference>
<keyword evidence="3 7" id="KW-0479">Metal-binding</keyword>
<dbReference type="GO" id="GO:0004222">
    <property type="term" value="F:metalloendopeptidase activity"/>
    <property type="evidence" value="ECO:0007669"/>
    <property type="project" value="InterPro"/>
</dbReference>
<evidence type="ECO:0000256" key="2">
    <source>
        <dbReference type="ARBA" id="ARBA00022722"/>
    </source>
</evidence>
<dbReference type="GO" id="GO:0004521">
    <property type="term" value="F:RNA endonuclease activity"/>
    <property type="evidence" value="ECO:0007669"/>
    <property type="project" value="UniProtKB-UniRule"/>
</dbReference>
<keyword evidence="9" id="KW-1185">Reference proteome</keyword>
<comment type="similarity">
    <text evidence="1 7">Belongs to the endoribonuclease YbeY family.</text>
</comment>
<keyword evidence="6 7" id="KW-0862">Zinc</keyword>
<dbReference type="RefSeq" id="WP_119539989.1">
    <property type="nucleotide sequence ID" value="NZ_QYRN01000005.1"/>
</dbReference>
<evidence type="ECO:0000256" key="3">
    <source>
        <dbReference type="ARBA" id="ARBA00022723"/>
    </source>
</evidence>
<dbReference type="Pfam" id="PF02130">
    <property type="entry name" value="YbeY"/>
    <property type="match status" value="1"/>
</dbReference>
<accession>A0A3A1WJK3</accession>
<comment type="function">
    <text evidence="7">Single strand-specific metallo-endoribonuclease involved in late-stage 70S ribosome quality control and in maturation of the 3' terminus of the 16S rRNA.</text>
</comment>
<dbReference type="HAMAP" id="MF_00009">
    <property type="entry name" value="Endoribonucl_YbeY"/>
    <property type="match status" value="1"/>
</dbReference>
<name>A0A3A1WJK3_9HYPH</name>
<dbReference type="EC" id="3.1.-.-" evidence="7"/>